<keyword evidence="3" id="KW-0238">DNA-binding</keyword>
<feature type="domain" description="Type I restriction modification DNA specificity" evidence="4">
    <location>
        <begin position="316"/>
        <end position="424"/>
    </location>
</feature>
<dbReference type="InterPro" id="IPR044946">
    <property type="entry name" value="Restrct_endonuc_typeI_TRD_sf"/>
</dbReference>
<keyword evidence="2" id="KW-0680">Restriction system</keyword>
<dbReference type="Proteomes" id="UP000295134">
    <property type="component" value="Plasmid pArsFIN2"/>
</dbReference>
<dbReference type="SUPFAM" id="SSF116734">
    <property type="entry name" value="DNA methylase specificity domain"/>
    <property type="match status" value="2"/>
</dbReference>
<dbReference type="EMBL" id="CP038614">
    <property type="protein sequence ID" value="QBY45679.1"/>
    <property type="molecule type" value="Genomic_DNA"/>
</dbReference>
<dbReference type="Gene3D" id="3.90.220.20">
    <property type="entry name" value="DNA methylase specificity domains"/>
    <property type="match status" value="2"/>
</dbReference>
<evidence type="ECO:0000259" key="4">
    <source>
        <dbReference type="Pfam" id="PF01420"/>
    </source>
</evidence>
<dbReference type="KEGG" id="ans:ArsFIN_42900"/>
<gene>
    <name evidence="5" type="ORF">ArsFIN_42900</name>
</gene>
<feature type="domain" description="Type I restriction modification DNA specificity" evidence="4">
    <location>
        <begin position="74"/>
        <end position="216"/>
    </location>
</feature>
<geneLocation type="plasmid" evidence="6">
    <name>parsfin2</name>
</geneLocation>
<dbReference type="PANTHER" id="PTHR30408">
    <property type="entry name" value="TYPE-1 RESTRICTION ENZYME ECOKI SPECIFICITY PROTEIN"/>
    <property type="match status" value="1"/>
</dbReference>
<evidence type="ECO:0000256" key="3">
    <source>
        <dbReference type="ARBA" id="ARBA00023125"/>
    </source>
</evidence>
<dbReference type="PANTHER" id="PTHR30408:SF12">
    <property type="entry name" value="TYPE I RESTRICTION ENZYME MJAVIII SPECIFICITY SUBUNIT"/>
    <property type="match status" value="1"/>
</dbReference>
<reference evidence="5 6" key="1">
    <citation type="submission" date="2019-03" db="EMBL/GenBank/DDBJ databases">
        <title>Long-read sequencing reveals hyperdense prophage content in a complex bacterial symbiont genome.</title>
        <authorList>
            <person name="Frost C.L."/>
            <person name="Siozios S."/>
            <person name="Nadal-Jimenez P."/>
            <person name="Brockhurst M.A."/>
            <person name="King K.C."/>
            <person name="Darby A.C."/>
            <person name="Hurst G.D.D."/>
        </authorList>
    </citation>
    <scope>NUCLEOTIDE SEQUENCE [LARGE SCALE GENOMIC DNA]</scope>
    <source>
        <strain evidence="5 6">FIN</strain>
        <plasmid evidence="6">parsfin2</plasmid>
    </source>
</reference>
<protein>
    <submittedName>
        <fullName evidence="5">Type I restriction modification DNA specificity domain protein</fullName>
    </submittedName>
</protein>
<organism evidence="5 6">
    <name type="scientific">Arsenophonus nasoniae</name>
    <name type="common">son-killer infecting Nasonia vitripennis</name>
    <dbReference type="NCBI Taxonomy" id="638"/>
    <lineage>
        <taxon>Bacteria</taxon>
        <taxon>Pseudomonadati</taxon>
        <taxon>Pseudomonadota</taxon>
        <taxon>Gammaproteobacteria</taxon>
        <taxon>Enterobacterales</taxon>
        <taxon>Morganellaceae</taxon>
        <taxon>Arsenophonus</taxon>
    </lineage>
</organism>
<dbReference type="Pfam" id="PF01420">
    <property type="entry name" value="Methylase_S"/>
    <property type="match status" value="2"/>
</dbReference>
<dbReference type="InterPro" id="IPR052021">
    <property type="entry name" value="Type-I_RS_S_subunit"/>
</dbReference>
<proteinExistence type="inferred from homology"/>
<evidence type="ECO:0000313" key="5">
    <source>
        <dbReference type="EMBL" id="QBY45679.1"/>
    </source>
</evidence>
<dbReference type="InterPro" id="IPR000055">
    <property type="entry name" value="Restrct_endonuc_typeI_TRD"/>
</dbReference>
<evidence type="ECO:0000313" key="6">
    <source>
        <dbReference type="Proteomes" id="UP000295134"/>
    </source>
</evidence>
<dbReference type="GO" id="GO:0003677">
    <property type="term" value="F:DNA binding"/>
    <property type="evidence" value="ECO:0007669"/>
    <property type="project" value="UniProtKB-KW"/>
</dbReference>
<dbReference type="GO" id="GO:0009307">
    <property type="term" value="P:DNA restriction-modification system"/>
    <property type="evidence" value="ECO:0007669"/>
    <property type="project" value="UniProtKB-KW"/>
</dbReference>
<keyword evidence="5" id="KW-0614">Plasmid</keyword>
<dbReference type="AlphaFoldDB" id="A0A4P7KZ20"/>
<evidence type="ECO:0000256" key="2">
    <source>
        <dbReference type="ARBA" id="ARBA00022747"/>
    </source>
</evidence>
<dbReference type="REBASE" id="306194">
    <property type="entry name" value="S.AnaFINORF42910P"/>
</dbReference>
<comment type="similarity">
    <text evidence="1">Belongs to the type-I restriction system S methylase family.</text>
</comment>
<accession>A0A4P7KZ20</accession>
<evidence type="ECO:0000256" key="1">
    <source>
        <dbReference type="ARBA" id="ARBA00010923"/>
    </source>
</evidence>
<name>A0A4P7KZ20_9GAMM</name>
<sequence length="442" mass="50527">MLMSKQKNGLVPVLRFPEFIGETKWCFEQFDKIYEFKSTNSLSRDKLNSNGGTVKNIHYGDIHTKFSTLFDITSENIPYINDSKFLEKLKPEAYCRETDIIFADASENMEDIGKSIEIININNERLISGLHTLLARQKNQKLIKGFGGHLFNATVIRMQIQKEAQGTKVLSITTRRIASIKVPHPDDKKEQQKIADCLSSIDELIMAHTQKLNSLKAHKKALMQQLFPSKGESLPKLRFVKDDGADFLPWKSVKLEAVANRVINKNKGEKLFRVLTNSAVDGVVDQKNYFKKDIAVKGNLDGYYIVELGDYIYNPRISTLAPVGPISKNKVGKGVISPLYTVFRFLNKNNDFYEQYFKYSNWHHFLQSVSNSGVRHDRISIKSNEFMVMPVPDLDEKEQQKIADCLSSLDQLIGLQNQKLESLKKHKKGLMQQLFPVISEMI</sequence>